<evidence type="ECO:0000256" key="1">
    <source>
        <dbReference type="ARBA" id="ARBA00008857"/>
    </source>
</evidence>
<dbReference type="Pfam" id="PF00589">
    <property type="entry name" value="Phage_integrase"/>
    <property type="match status" value="1"/>
</dbReference>
<sequence length="424" mass="48802">MNNLKLNANAYSSKTISLKISDTQINKHLRDPRIHQLKDERCSLYLKFNKKRMGGTWVLMEYKDGTQFGHRIGKWPALPAKHIMEVVGHAKKQLSSGKPIDYSGFETVDQVVNWHIEREFKIKQSSRARLNNLKSMGELHLCSIFEGHPALKLEHQTIDSKLIQPMFKQGYSVSYVRANFNLLKTAYSTAKRLGQINTNPLVGVGFKQFFGETFSVSAAQVKGCRLNTDQMPGLLMNAQQQHPMARMLVTMIAAHGSRIGETRMAKWQHIDFTRRCWIIPKENTKNGKAMEYPLTPGMVELLRSYQLWLFELGYKGNFLFPASKKDQDPIYSAAACEWVKAVSKGQWTSHDIRKRARSIWLELGIDYIICESLLNHSRDMLDQAYIHTHMSLQKKEALETYHNWLNSCWQDWLLPISISSRIAA</sequence>
<protein>
    <submittedName>
        <fullName evidence="5">Tyrosine-type recombinase/integrase</fullName>
    </submittedName>
</protein>
<dbReference type="InterPro" id="IPR013762">
    <property type="entry name" value="Integrase-like_cat_sf"/>
</dbReference>
<gene>
    <name evidence="5" type="ORF">CAG72_16025</name>
</gene>
<dbReference type="PANTHER" id="PTHR30629">
    <property type="entry name" value="PROPHAGE INTEGRASE"/>
    <property type="match status" value="1"/>
</dbReference>
<evidence type="ECO:0000259" key="4">
    <source>
        <dbReference type="PROSITE" id="PS51898"/>
    </source>
</evidence>
<dbReference type="GO" id="GO:0003677">
    <property type="term" value="F:DNA binding"/>
    <property type="evidence" value="ECO:0007669"/>
    <property type="project" value="InterPro"/>
</dbReference>
<dbReference type="AlphaFoldDB" id="A0A7X5AUR5"/>
<accession>A0A7X5AUR5</accession>
<evidence type="ECO:0000313" key="6">
    <source>
        <dbReference type="Proteomes" id="UP000465712"/>
    </source>
</evidence>
<dbReference type="GO" id="GO:0015074">
    <property type="term" value="P:DNA integration"/>
    <property type="evidence" value="ECO:0007669"/>
    <property type="project" value="UniProtKB-KW"/>
</dbReference>
<dbReference type="CDD" id="cd00801">
    <property type="entry name" value="INT_P4_C"/>
    <property type="match status" value="1"/>
</dbReference>
<dbReference type="InterPro" id="IPR002104">
    <property type="entry name" value="Integrase_catalytic"/>
</dbReference>
<evidence type="ECO:0000313" key="5">
    <source>
        <dbReference type="EMBL" id="NAW66706.1"/>
    </source>
</evidence>
<dbReference type="SUPFAM" id="SSF56349">
    <property type="entry name" value="DNA breaking-rejoining enzymes"/>
    <property type="match status" value="1"/>
</dbReference>
<dbReference type="InterPro" id="IPR050808">
    <property type="entry name" value="Phage_Integrase"/>
</dbReference>
<name>A0A7X5AUR5_9GAMM</name>
<comment type="caution">
    <text evidence="5">The sequence shown here is derived from an EMBL/GenBank/DDBJ whole genome shotgun (WGS) entry which is preliminary data.</text>
</comment>
<dbReference type="RefSeq" id="WP_161446190.1">
    <property type="nucleotide sequence ID" value="NZ_WXWW01000231.1"/>
</dbReference>
<feature type="domain" description="Tyr recombinase" evidence="4">
    <location>
        <begin position="221"/>
        <end position="399"/>
    </location>
</feature>
<dbReference type="Proteomes" id="UP000465712">
    <property type="component" value="Unassembled WGS sequence"/>
</dbReference>
<dbReference type="EMBL" id="WXWW01000231">
    <property type="protein sequence ID" value="NAW66706.1"/>
    <property type="molecule type" value="Genomic_DNA"/>
</dbReference>
<comment type="similarity">
    <text evidence="1">Belongs to the 'phage' integrase family.</text>
</comment>
<dbReference type="GO" id="GO:0006310">
    <property type="term" value="P:DNA recombination"/>
    <property type="evidence" value="ECO:0007669"/>
    <property type="project" value="UniProtKB-KW"/>
</dbReference>
<reference evidence="5 6" key="1">
    <citation type="submission" date="2017-05" db="EMBL/GenBank/DDBJ databases">
        <title>High clonality and local adaptation shapes Vibrionaceae linages within an endangered oasis.</title>
        <authorList>
            <person name="Vazquez-Rosas-Landa M."/>
        </authorList>
    </citation>
    <scope>NUCLEOTIDE SEQUENCE [LARGE SCALE GENOMIC DNA]</scope>
    <source>
        <strain evidence="5 6">P46_P4S1P180</strain>
    </source>
</reference>
<keyword evidence="2" id="KW-0229">DNA integration</keyword>
<dbReference type="InterPro" id="IPR011010">
    <property type="entry name" value="DNA_brk_join_enz"/>
</dbReference>
<dbReference type="PANTHER" id="PTHR30629:SF6">
    <property type="entry name" value="PROPHAGE INTEGRASE INTA-RELATED"/>
    <property type="match status" value="1"/>
</dbReference>
<organism evidence="5 6">
    <name type="scientific">Photobacterium halotolerans</name>
    <dbReference type="NCBI Taxonomy" id="265726"/>
    <lineage>
        <taxon>Bacteria</taxon>
        <taxon>Pseudomonadati</taxon>
        <taxon>Pseudomonadota</taxon>
        <taxon>Gammaproteobacteria</taxon>
        <taxon>Vibrionales</taxon>
        <taxon>Vibrionaceae</taxon>
        <taxon>Photobacterium</taxon>
    </lineage>
</organism>
<keyword evidence="3" id="KW-0233">DNA recombination</keyword>
<evidence type="ECO:0000256" key="2">
    <source>
        <dbReference type="ARBA" id="ARBA00022908"/>
    </source>
</evidence>
<proteinExistence type="inferred from homology"/>
<dbReference type="Gene3D" id="1.10.443.10">
    <property type="entry name" value="Intergrase catalytic core"/>
    <property type="match status" value="1"/>
</dbReference>
<dbReference type="PROSITE" id="PS51898">
    <property type="entry name" value="TYR_RECOMBINASE"/>
    <property type="match status" value="1"/>
</dbReference>
<evidence type="ECO:0000256" key="3">
    <source>
        <dbReference type="ARBA" id="ARBA00023172"/>
    </source>
</evidence>